<dbReference type="Pfam" id="PF01556">
    <property type="entry name" value="DnaJ_C"/>
    <property type="match status" value="1"/>
</dbReference>
<proteinExistence type="inferred from homology"/>
<dbReference type="CDD" id="cd06257">
    <property type="entry name" value="DnaJ"/>
    <property type="match status" value="1"/>
</dbReference>
<dbReference type="PANTHER" id="PTHR43096:SF52">
    <property type="entry name" value="DNAJ HOMOLOG 1, MITOCHONDRIAL-RELATED"/>
    <property type="match status" value="1"/>
</dbReference>
<dbReference type="GO" id="GO:0005737">
    <property type="term" value="C:cytoplasm"/>
    <property type="evidence" value="ECO:0007669"/>
    <property type="project" value="TreeGrafter"/>
</dbReference>
<dbReference type="AlphaFoldDB" id="A0A238FFZ0"/>
<evidence type="ECO:0000256" key="2">
    <source>
        <dbReference type="ARBA" id="ARBA00022737"/>
    </source>
</evidence>
<feature type="compositionally biased region" description="Low complexity" evidence="8">
    <location>
        <begin position="38"/>
        <end position="48"/>
    </location>
</feature>
<dbReference type="InterPro" id="IPR008971">
    <property type="entry name" value="HSP40/DnaJ_pept-bd"/>
</dbReference>
<dbReference type="PANTHER" id="PTHR43096">
    <property type="entry name" value="DNAJ HOMOLOG 1, MITOCHONDRIAL-RELATED"/>
    <property type="match status" value="1"/>
</dbReference>
<dbReference type="Pfam" id="PF00226">
    <property type="entry name" value="DnaJ"/>
    <property type="match status" value="1"/>
</dbReference>
<protein>
    <recommendedName>
        <fullName evidence="6">DnaJ homolog 1, mitochondrial</fullName>
    </recommendedName>
</protein>
<dbReference type="PROSITE" id="PS00636">
    <property type="entry name" value="DNAJ_1"/>
    <property type="match status" value="1"/>
</dbReference>
<dbReference type="GO" id="GO:0005524">
    <property type="term" value="F:ATP binding"/>
    <property type="evidence" value="ECO:0007669"/>
    <property type="project" value="InterPro"/>
</dbReference>
<dbReference type="InterPro" id="IPR001305">
    <property type="entry name" value="HSP_DnaJ_Cys-rich_dom"/>
</dbReference>
<dbReference type="SMART" id="SM00271">
    <property type="entry name" value="DnaJ"/>
    <property type="match status" value="1"/>
</dbReference>
<evidence type="ECO:0000256" key="1">
    <source>
        <dbReference type="ARBA" id="ARBA00022723"/>
    </source>
</evidence>
<dbReference type="GO" id="GO:0008270">
    <property type="term" value="F:zinc ion binding"/>
    <property type="evidence" value="ECO:0007669"/>
    <property type="project" value="UniProtKB-KW"/>
</dbReference>
<gene>
    <name evidence="11" type="ORF">BQ2448_4267</name>
</gene>
<name>A0A238FFZ0_9BASI</name>
<dbReference type="Gene3D" id="1.10.287.110">
    <property type="entry name" value="DnaJ domain"/>
    <property type="match status" value="1"/>
</dbReference>
<dbReference type="STRING" id="269621.A0A238FFZ0"/>
<dbReference type="GO" id="GO:0009408">
    <property type="term" value="P:response to heat"/>
    <property type="evidence" value="ECO:0007669"/>
    <property type="project" value="InterPro"/>
</dbReference>
<feature type="domain" description="CR-type" evidence="10">
    <location>
        <begin position="257"/>
        <end position="338"/>
    </location>
</feature>
<dbReference type="CDD" id="cd10747">
    <property type="entry name" value="DnaJ_C"/>
    <property type="match status" value="1"/>
</dbReference>
<keyword evidence="3 7" id="KW-0863">Zinc-finger</keyword>
<feature type="domain" description="J" evidence="9">
    <location>
        <begin position="107"/>
        <end position="171"/>
    </location>
</feature>
<dbReference type="GO" id="GO:0031072">
    <property type="term" value="F:heat shock protein binding"/>
    <property type="evidence" value="ECO:0007669"/>
    <property type="project" value="InterPro"/>
</dbReference>
<evidence type="ECO:0000256" key="6">
    <source>
        <dbReference type="ARBA" id="ARBA00072890"/>
    </source>
</evidence>
<feature type="region of interest" description="Disordered" evidence="8">
    <location>
        <begin position="35"/>
        <end position="58"/>
    </location>
</feature>
<feature type="zinc finger region" description="CR-type" evidence="7">
    <location>
        <begin position="257"/>
        <end position="338"/>
    </location>
</feature>
<sequence length="686" mass="72029">MAPLARTPSLLSLLNASGISPCVCRSVSSTVTASPIASGSSSSGGSTSQRSFAIAPSAPSSTRHLSTAAAPCRSIGWNLVSSALSYHAGPKVHQRSFHASSTSLIQDPYKAIGVAKDASASEIKRAYYQLAKKYHPDTNKEKGAKERFVEIQEAYDILSDEKKRADFDRFGPASTQQDFDSDAYARASSSFGGAGFSDFFGGGAAGGAGGAGPDIFESLFGAFGGGRGGAARPGQGMQPGEDIEIGISLPFLEAAKGTNKTVTISPVVDCGTCKGSGLKEGAQKSSCRACGGSGTRTFTIQSGFQMASTCNVCGGSGSTTPPGSGCGTCNGVGKVRERKSVEVRIPPGVDDGMKIRIDGQGDAPLGGKGRVGDLYVRVSVQPSKIFQRQGSNLYQEVGVPFYTAILGGRARVATLDREVEIKVPQGTQPGEEMVLRGRGVKKLYKDEYGDLVVRFGVQMPRTLTPAQRRILQMYVSETEFPGSSSYSSSSAPPPSSGGPAESSNTSAQSTSSKKASKLPDENSPGFTQQAKPPPSDAGEFLDGQEAGTTHWMSSGLTNLYRETVLLLTVSNKWWSTMDENDPSKPLDETNAKPSFSTTPPPRATPRETTTDAANEKDKEDGESLLGDLWNGKEKVKEALGCDEPKESTSSTTTPTTPKEKKATKTKKKNAAKSEPVVEEEGKKSSE</sequence>
<dbReference type="SUPFAM" id="SSF46565">
    <property type="entry name" value="Chaperone J-domain"/>
    <property type="match status" value="1"/>
</dbReference>
<evidence type="ECO:0000259" key="9">
    <source>
        <dbReference type="PROSITE" id="PS50076"/>
    </source>
</evidence>
<reference evidence="12" key="1">
    <citation type="submission" date="2016-09" db="EMBL/GenBank/DDBJ databases">
        <authorList>
            <person name="Jeantristanb JTB J.-T."/>
            <person name="Ricardo R."/>
        </authorList>
    </citation>
    <scope>NUCLEOTIDE SEQUENCE [LARGE SCALE GENOMIC DNA]</scope>
</reference>
<dbReference type="InterPro" id="IPR036869">
    <property type="entry name" value="J_dom_sf"/>
</dbReference>
<dbReference type="SUPFAM" id="SSF57938">
    <property type="entry name" value="DnaJ/Hsp40 cysteine-rich domain"/>
    <property type="match status" value="1"/>
</dbReference>
<feature type="region of interest" description="Disordered" evidence="8">
    <location>
        <begin position="575"/>
        <end position="686"/>
    </location>
</feature>
<dbReference type="InterPro" id="IPR018253">
    <property type="entry name" value="DnaJ_domain_CS"/>
</dbReference>
<dbReference type="Gene3D" id="2.60.260.20">
    <property type="entry name" value="Urease metallochaperone UreE, N-terminal domain"/>
    <property type="match status" value="2"/>
</dbReference>
<feature type="compositionally biased region" description="Low complexity" evidence="8">
    <location>
        <begin position="497"/>
        <end position="513"/>
    </location>
</feature>
<dbReference type="Gene3D" id="2.10.230.10">
    <property type="entry name" value="Heat shock protein DnaJ, cysteine-rich domain"/>
    <property type="match status" value="1"/>
</dbReference>
<feature type="region of interest" description="Disordered" evidence="8">
    <location>
        <begin position="481"/>
        <end position="542"/>
    </location>
</feature>
<feature type="compositionally biased region" description="Basic and acidic residues" evidence="8">
    <location>
        <begin position="630"/>
        <end position="646"/>
    </location>
</feature>
<feature type="compositionally biased region" description="Low complexity" evidence="8">
    <location>
        <begin position="481"/>
        <end position="490"/>
    </location>
</feature>
<evidence type="ECO:0000256" key="4">
    <source>
        <dbReference type="ARBA" id="ARBA00022833"/>
    </source>
</evidence>
<dbReference type="Proteomes" id="UP000198372">
    <property type="component" value="Unassembled WGS sequence"/>
</dbReference>
<dbReference type="GO" id="GO:0042026">
    <property type="term" value="P:protein refolding"/>
    <property type="evidence" value="ECO:0007669"/>
    <property type="project" value="TreeGrafter"/>
</dbReference>
<dbReference type="PROSITE" id="PS51188">
    <property type="entry name" value="ZF_CR"/>
    <property type="match status" value="1"/>
</dbReference>
<feature type="compositionally biased region" description="Basic and acidic residues" evidence="8">
    <location>
        <begin position="581"/>
        <end position="590"/>
    </location>
</feature>
<dbReference type="CDD" id="cd10719">
    <property type="entry name" value="DnaJ_zf"/>
    <property type="match status" value="1"/>
</dbReference>
<dbReference type="PRINTS" id="PR00625">
    <property type="entry name" value="JDOMAIN"/>
</dbReference>
<feature type="compositionally biased region" description="Low complexity" evidence="8">
    <location>
        <begin position="647"/>
        <end position="656"/>
    </location>
</feature>
<keyword evidence="5" id="KW-0143">Chaperone</keyword>
<dbReference type="InterPro" id="IPR036410">
    <property type="entry name" value="HSP_DnaJ_Cys-rich_dom_sf"/>
</dbReference>
<dbReference type="InterPro" id="IPR012724">
    <property type="entry name" value="DnaJ"/>
</dbReference>
<keyword evidence="12" id="KW-1185">Reference proteome</keyword>
<dbReference type="OrthoDB" id="10256793at2759"/>
<accession>A0A238FFZ0</accession>
<keyword evidence="1 7" id="KW-0479">Metal-binding</keyword>
<evidence type="ECO:0000256" key="7">
    <source>
        <dbReference type="PROSITE-ProRule" id="PRU00546"/>
    </source>
</evidence>
<evidence type="ECO:0000313" key="12">
    <source>
        <dbReference type="Proteomes" id="UP000198372"/>
    </source>
</evidence>
<evidence type="ECO:0000256" key="3">
    <source>
        <dbReference type="ARBA" id="ARBA00022771"/>
    </source>
</evidence>
<keyword evidence="2" id="KW-0677">Repeat</keyword>
<dbReference type="InterPro" id="IPR001623">
    <property type="entry name" value="DnaJ_domain"/>
</dbReference>
<evidence type="ECO:0000313" key="11">
    <source>
        <dbReference type="EMBL" id="SCV72730.1"/>
    </source>
</evidence>
<dbReference type="FunFam" id="2.10.230.10:FF:000001">
    <property type="entry name" value="DnaJ subfamily A member 2"/>
    <property type="match status" value="1"/>
</dbReference>
<dbReference type="PROSITE" id="PS50076">
    <property type="entry name" value="DNAJ_2"/>
    <property type="match status" value="1"/>
</dbReference>
<keyword evidence="4 7" id="KW-0862">Zinc</keyword>
<dbReference type="InterPro" id="IPR002939">
    <property type="entry name" value="DnaJ_C"/>
</dbReference>
<dbReference type="FunFam" id="2.60.260.20:FF:000005">
    <property type="entry name" value="Chaperone protein dnaJ 1, mitochondrial"/>
    <property type="match status" value="1"/>
</dbReference>
<evidence type="ECO:0000256" key="8">
    <source>
        <dbReference type="SAM" id="MobiDB-lite"/>
    </source>
</evidence>
<evidence type="ECO:0000256" key="5">
    <source>
        <dbReference type="ARBA" id="ARBA00023186"/>
    </source>
</evidence>
<evidence type="ECO:0000259" key="10">
    <source>
        <dbReference type="PROSITE" id="PS51188"/>
    </source>
</evidence>
<dbReference type="EMBL" id="FMSP01000009">
    <property type="protein sequence ID" value="SCV72730.1"/>
    <property type="molecule type" value="Genomic_DNA"/>
</dbReference>
<dbReference type="GO" id="GO:0051082">
    <property type="term" value="F:unfolded protein binding"/>
    <property type="evidence" value="ECO:0007669"/>
    <property type="project" value="InterPro"/>
</dbReference>
<dbReference type="Pfam" id="PF00684">
    <property type="entry name" value="DnaJ_CXXCXGXG"/>
    <property type="match status" value="1"/>
</dbReference>
<dbReference type="SUPFAM" id="SSF49493">
    <property type="entry name" value="HSP40/DnaJ peptide-binding domain"/>
    <property type="match status" value="2"/>
</dbReference>
<dbReference type="HAMAP" id="MF_01152">
    <property type="entry name" value="DnaJ"/>
    <property type="match status" value="1"/>
</dbReference>
<organism evidence="11 12">
    <name type="scientific">Microbotryum intermedium</name>
    <dbReference type="NCBI Taxonomy" id="269621"/>
    <lineage>
        <taxon>Eukaryota</taxon>
        <taxon>Fungi</taxon>
        <taxon>Dikarya</taxon>
        <taxon>Basidiomycota</taxon>
        <taxon>Pucciniomycotina</taxon>
        <taxon>Microbotryomycetes</taxon>
        <taxon>Microbotryales</taxon>
        <taxon>Microbotryaceae</taxon>
        <taxon>Microbotryum</taxon>
    </lineage>
</organism>
<feature type="compositionally biased region" description="Basic and acidic residues" evidence="8">
    <location>
        <begin position="604"/>
        <end position="621"/>
    </location>
</feature>